<dbReference type="InterPro" id="IPR006091">
    <property type="entry name" value="Acyl-CoA_Oxase/DH_mid-dom"/>
</dbReference>
<dbReference type="InterPro" id="IPR009100">
    <property type="entry name" value="AcylCoA_DH/oxidase_NM_dom_sf"/>
</dbReference>
<dbReference type="RefSeq" id="WP_146565274.1">
    <property type="nucleotide sequence ID" value="NZ_SIHJ01000001.1"/>
</dbReference>
<keyword evidence="11" id="KW-1185">Reference proteome</keyword>
<gene>
    <name evidence="10" type="primary">mmgC</name>
    <name evidence="10" type="ORF">KOR34_29430</name>
</gene>
<dbReference type="InterPro" id="IPR037069">
    <property type="entry name" value="AcylCoA_DH/ox_N_sf"/>
</dbReference>
<dbReference type="InterPro" id="IPR009075">
    <property type="entry name" value="AcylCo_DH/oxidase_C"/>
</dbReference>
<comment type="caution">
    <text evidence="10">The sequence shown here is derived from an EMBL/GenBank/DDBJ whole genome shotgun (WGS) entry which is preliminary data.</text>
</comment>
<dbReference type="PANTHER" id="PTHR43884">
    <property type="entry name" value="ACYL-COA DEHYDROGENASE"/>
    <property type="match status" value="1"/>
</dbReference>
<dbReference type="CDD" id="cd00567">
    <property type="entry name" value="ACAD"/>
    <property type="match status" value="1"/>
</dbReference>
<dbReference type="AlphaFoldDB" id="A0A5C5VJ35"/>
<evidence type="ECO:0000256" key="5">
    <source>
        <dbReference type="RuleBase" id="RU362125"/>
    </source>
</evidence>
<dbReference type="GO" id="GO:0050660">
    <property type="term" value="F:flavin adenine dinucleotide binding"/>
    <property type="evidence" value="ECO:0007669"/>
    <property type="project" value="InterPro"/>
</dbReference>
<dbReference type="EMBL" id="SIHJ01000001">
    <property type="protein sequence ID" value="TWT37977.1"/>
    <property type="molecule type" value="Genomic_DNA"/>
</dbReference>
<dbReference type="InterPro" id="IPR046373">
    <property type="entry name" value="Acyl-CoA_Oxase/DH_mid-dom_sf"/>
</dbReference>
<dbReference type="InterPro" id="IPR013786">
    <property type="entry name" value="AcylCoA_DH/ox_N"/>
</dbReference>
<dbReference type="Gene3D" id="2.40.110.10">
    <property type="entry name" value="Butyryl-CoA Dehydrogenase, subunit A, domain 2"/>
    <property type="match status" value="1"/>
</dbReference>
<keyword evidence="3 5" id="KW-0285">Flavoprotein</keyword>
<dbReference type="Proteomes" id="UP000316714">
    <property type="component" value="Unassembled WGS sequence"/>
</dbReference>
<dbReference type="SUPFAM" id="SSF56645">
    <property type="entry name" value="Acyl-CoA dehydrogenase NM domain-like"/>
    <property type="match status" value="1"/>
</dbReference>
<feature type="domain" description="Acyl-CoA dehydrogenase/oxidase C-terminal" evidence="7">
    <location>
        <begin position="309"/>
        <end position="451"/>
    </location>
</feature>
<comment type="cofactor">
    <cofactor evidence="1 5">
        <name>FAD</name>
        <dbReference type="ChEBI" id="CHEBI:57692"/>
    </cofactor>
</comment>
<name>A0A5C5VJ35_9BACT</name>
<evidence type="ECO:0000256" key="4">
    <source>
        <dbReference type="ARBA" id="ARBA00022827"/>
    </source>
</evidence>
<dbReference type="GO" id="GO:0003995">
    <property type="term" value="F:acyl-CoA dehydrogenase activity"/>
    <property type="evidence" value="ECO:0007669"/>
    <property type="project" value="InterPro"/>
</dbReference>
<dbReference type="InterPro" id="IPR036250">
    <property type="entry name" value="AcylCo_DH-like_C"/>
</dbReference>
<dbReference type="Pfam" id="PF00441">
    <property type="entry name" value="Acyl-CoA_dh_1"/>
    <property type="match status" value="1"/>
</dbReference>
<dbReference type="EC" id="1.3.99.-" evidence="10"/>
<feature type="region of interest" description="Disordered" evidence="6">
    <location>
        <begin position="1"/>
        <end position="20"/>
    </location>
</feature>
<evidence type="ECO:0000256" key="1">
    <source>
        <dbReference type="ARBA" id="ARBA00001974"/>
    </source>
</evidence>
<dbReference type="OrthoDB" id="9802447at2"/>
<feature type="compositionally biased region" description="Basic and acidic residues" evidence="6">
    <location>
        <begin position="1"/>
        <end position="11"/>
    </location>
</feature>
<evidence type="ECO:0000256" key="3">
    <source>
        <dbReference type="ARBA" id="ARBA00022630"/>
    </source>
</evidence>
<evidence type="ECO:0000256" key="2">
    <source>
        <dbReference type="ARBA" id="ARBA00009347"/>
    </source>
</evidence>
<dbReference type="SUPFAM" id="SSF47203">
    <property type="entry name" value="Acyl-CoA dehydrogenase C-terminal domain-like"/>
    <property type="match status" value="1"/>
</dbReference>
<evidence type="ECO:0000313" key="10">
    <source>
        <dbReference type="EMBL" id="TWT37977.1"/>
    </source>
</evidence>
<evidence type="ECO:0000256" key="6">
    <source>
        <dbReference type="SAM" id="MobiDB-lite"/>
    </source>
</evidence>
<sequence length="648" mass="70754">MATDLKDHGTDHNANAAERVESFAETALKLGGKSEDEARRTGAIDMADDQVEQLFAAQYQTINSPAHRAVWDRGVPTDEFLSTPPKTSPEVQKVMDDSIAVVRRHKQAGTLHNEEGKTREEVLQELAAVGYWGLLVGEEYGGSDCSFSSFAAFLARMATLDGTIAGLASIHGCIGAVDPVKTFGNAAQKQEFLPGLADGSRLSAFALTEPCAGSDLTALRTTAVLDGDDYVVNGEKLFISNVVPGRTIGLVCLIDGKPAVLVVELPTEENENFQLKKYGIHALSRLYNRGIIFNSFRVPARNLLTPTRGDGLTIAYHGLNLGRVALCANAAGTMRQMMADMIPWAHFRVTYSEPIAQRELVQRRLGEMAGLIVGCDALVAWCSDLLDRGYRGEMECIIAKIFGSEALKHAAVELYMKTHGGRSFLHGHAFGDNVHDFLAPCIYEGEGEMLGMAFFKSLVKHHGKTYFEPVGKALAAAGIQRPNPLNPMHAMKLAPVAMPYLKWLIGRKLMWGAAPRLPAMPTNLREHAEYASRKLTATALEIDGAMQKFQLKLADRQCRMAELSGRCQDLITILCASMYAARQEDEVVRASADLLCQKLRQKLTGARPSNKYFKQITTLGAQIADGAFPGLDEIPAGEIQQPYEREAE</sequence>
<evidence type="ECO:0000313" key="11">
    <source>
        <dbReference type="Proteomes" id="UP000316714"/>
    </source>
</evidence>
<dbReference type="PANTHER" id="PTHR43884:SF12">
    <property type="entry name" value="ISOVALERYL-COA DEHYDROGENASE, MITOCHONDRIAL-RELATED"/>
    <property type="match status" value="1"/>
</dbReference>
<comment type="similarity">
    <text evidence="2 5">Belongs to the acyl-CoA dehydrogenase family.</text>
</comment>
<evidence type="ECO:0000259" key="8">
    <source>
        <dbReference type="Pfam" id="PF02770"/>
    </source>
</evidence>
<evidence type="ECO:0000259" key="7">
    <source>
        <dbReference type="Pfam" id="PF00441"/>
    </source>
</evidence>
<dbReference type="Pfam" id="PF02770">
    <property type="entry name" value="Acyl-CoA_dh_M"/>
    <property type="match status" value="1"/>
</dbReference>
<protein>
    <submittedName>
        <fullName evidence="10">Acyl-CoA dehydrogenase</fullName>
        <ecNumber evidence="10">1.3.99.-</ecNumber>
    </submittedName>
</protein>
<proteinExistence type="inferred from homology"/>
<dbReference type="Pfam" id="PF02771">
    <property type="entry name" value="Acyl-CoA_dh_N"/>
    <property type="match status" value="1"/>
</dbReference>
<keyword evidence="5 10" id="KW-0560">Oxidoreductase</keyword>
<dbReference type="Gene3D" id="1.10.540.10">
    <property type="entry name" value="Acyl-CoA dehydrogenase/oxidase, N-terminal domain"/>
    <property type="match status" value="1"/>
</dbReference>
<organism evidence="10 11">
    <name type="scientific">Posidoniimonas corsicana</name>
    <dbReference type="NCBI Taxonomy" id="1938618"/>
    <lineage>
        <taxon>Bacteria</taxon>
        <taxon>Pseudomonadati</taxon>
        <taxon>Planctomycetota</taxon>
        <taxon>Planctomycetia</taxon>
        <taxon>Pirellulales</taxon>
        <taxon>Lacipirellulaceae</taxon>
        <taxon>Posidoniimonas</taxon>
    </lineage>
</organism>
<feature type="domain" description="Acyl-CoA oxidase/dehydrogenase middle" evidence="8">
    <location>
        <begin position="204"/>
        <end position="264"/>
    </location>
</feature>
<accession>A0A5C5VJ35</accession>
<reference evidence="10 11" key="1">
    <citation type="submission" date="2019-02" db="EMBL/GenBank/DDBJ databases">
        <title>Deep-cultivation of Planctomycetes and their phenomic and genomic characterization uncovers novel biology.</title>
        <authorList>
            <person name="Wiegand S."/>
            <person name="Jogler M."/>
            <person name="Boedeker C."/>
            <person name="Pinto D."/>
            <person name="Vollmers J."/>
            <person name="Rivas-Marin E."/>
            <person name="Kohn T."/>
            <person name="Peeters S.H."/>
            <person name="Heuer A."/>
            <person name="Rast P."/>
            <person name="Oberbeckmann S."/>
            <person name="Bunk B."/>
            <person name="Jeske O."/>
            <person name="Meyerdierks A."/>
            <person name="Storesund J.E."/>
            <person name="Kallscheuer N."/>
            <person name="Luecker S."/>
            <person name="Lage O.M."/>
            <person name="Pohl T."/>
            <person name="Merkel B.J."/>
            <person name="Hornburger P."/>
            <person name="Mueller R.-W."/>
            <person name="Bruemmer F."/>
            <person name="Labrenz M."/>
            <person name="Spormann A.M."/>
            <person name="Op Den Camp H."/>
            <person name="Overmann J."/>
            <person name="Amann R."/>
            <person name="Jetten M.S.M."/>
            <person name="Mascher T."/>
            <person name="Medema M.H."/>
            <person name="Devos D.P."/>
            <person name="Kaster A.-K."/>
            <person name="Ovreas L."/>
            <person name="Rohde M."/>
            <person name="Galperin M.Y."/>
            <person name="Jogler C."/>
        </authorList>
    </citation>
    <scope>NUCLEOTIDE SEQUENCE [LARGE SCALE GENOMIC DNA]</scope>
    <source>
        <strain evidence="10 11">KOR34</strain>
    </source>
</reference>
<feature type="domain" description="Acyl-CoA dehydrogenase/oxidase N-terminal" evidence="9">
    <location>
        <begin position="112"/>
        <end position="199"/>
    </location>
</feature>
<dbReference type="InterPro" id="IPR006089">
    <property type="entry name" value="Acyl-CoA_DH_CS"/>
</dbReference>
<evidence type="ECO:0000259" key="9">
    <source>
        <dbReference type="Pfam" id="PF02771"/>
    </source>
</evidence>
<dbReference type="Gene3D" id="1.20.140.10">
    <property type="entry name" value="Butyryl-CoA Dehydrogenase, subunit A, domain 3"/>
    <property type="match status" value="1"/>
</dbReference>
<keyword evidence="4 5" id="KW-0274">FAD</keyword>
<dbReference type="PROSITE" id="PS00072">
    <property type="entry name" value="ACYL_COA_DH_1"/>
    <property type="match status" value="1"/>
</dbReference>